<dbReference type="PANTHER" id="PTHR38848">
    <property type="entry name" value="G-PROTEIN COUPLED RECEPTORS FAMILY 3 PROFILE DOMAIN-CONTAINING PROTEIN"/>
    <property type="match status" value="1"/>
</dbReference>
<dbReference type="PANTHER" id="PTHR38848:SF3">
    <property type="entry name" value="G-PROTEIN COUPLED RECEPTORS FAMILY 3 PROFILE DOMAIN-CONTAINING PROTEIN"/>
    <property type="match status" value="1"/>
</dbReference>
<dbReference type="Proteomes" id="UP000627934">
    <property type="component" value="Unassembled WGS sequence"/>
</dbReference>
<feature type="transmembrane region" description="Helical" evidence="2">
    <location>
        <begin position="137"/>
        <end position="159"/>
    </location>
</feature>
<protein>
    <submittedName>
        <fullName evidence="3">Uncharacterized protein</fullName>
    </submittedName>
</protein>
<feature type="transmembrane region" description="Helical" evidence="2">
    <location>
        <begin position="97"/>
        <end position="117"/>
    </location>
</feature>
<feature type="transmembrane region" description="Helical" evidence="2">
    <location>
        <begin position="25"/>
        <end position="45"/>
    </location>
</feature>
<keyword evidence="2" id="KW-1133">Transmembrane helix</keyword>
<sequence length="432" mass="47997">MSAVPHDVGTDDSIPSRVSFGFDRVSRTIFTASSMICMLALAYMLGSRARHLRLNRISRMNCVRKIVVLMYIFGMMFIGASAILQNGFGLLTSSDCYGAAIVCLIFYIGSKVLLYLFLVERAHVIRAPYKRRMSDKLWIFSMALVCLGFGAIATVSFVWPLSEISPVDGKCRIGLPRKVTIPMLTYDIAINIGFTVLFVYLLWPLLSFHRKRSRRNYWPRSLLQRGQRQPDIEIRENDQIRVDVGNQRLRRVLRRLVFKTVIGGFLIMIPTAANLTLLFEMKGHEPGWLCFTVCFLDVTWAIIIVHWLTVDPADLDSSIDNSGSSAGPKHMRPTTSSELTSYSRNGERSMGGSARRCSFLAIPGTSPLGKCSTAVTTSDVSMSEAESDTPLRAVRKTTIISQSFLHQGMAEGEACGTPDAIGPDARRATEAA</sequence>
<evidence type="ECO:0000256" key="2">
    <source>
        <dbReference type="SAM" id="Phobius"/>
    </source>
</evidence>
<keyword evidence="2" id="KW-0812">Transmembrane</keyword>
<feature type="region of interest" description="Disordered" evidence="1">
    <location>
        <begin position="321"/>
        <end position="352"/>
    </location>
</feature>
<evidence type="ECO:0000256" key="1">
    <source>
        <dbReference type="SAM" id="MobiDB-lite"/>
    </source>
</evidence>
<dbReference type="AlphaFoldDB" id="A0A8H7IN57"/>
<reference evidence="3" key="1">
    <citation type="submission" date="2016-08" db="EMBL/GenBank/DDBJ databases">
        <authorList>
            <person name="Yan J."/>
        </authorList>
    </citation>
    <scope>NUCLEOTIDE SEQUENCE</scope>
    <source>
        <strain evidence="3">CSS-01s</strain>
    </source>
</reference>
<proteinExistence type="predicted"/>
<keyword evidence="2" id="KW-0472">Membrane</keyword>
<organism evidence="3 4">
    <name type="scientific">Lasiodiplodia theobromae</name>
    <dbReference type="NCBI Taxonomy" id="45133"/>
    <lineage>
        <taxon>Eukaryota</taxon>
        <taxon>Fungi</taxon>
        <taxon>Dikarya</taxon>
        <taxon>Ascomycota</taxon>
        <taxon>Pezizomycotina</taxon>
        <taxon>Dothideomycetes</taxon>
        <taxon>Dothideomycetes incertae sedis</taxon>
        <taxon>Botryosphaeriales</taxon>
        <taxon>Botryosphaeriaceae</taxon>
        <taxon>Lasiodiplodia</taxon>
    </lineage>
</organism>
<comment type="caution">
    <text evidence="3">The sequence shown here is derived from an EMBL/GenBank/DDBJ whole genome shotgun (WGS) entry which is preliminary data.</text>
</comment>
<gene>
    <name evidence="3" type="ORF">BFW01_g10407</name>
</gene>
<accession>A0A8H7IN57</accession>
<feature type="transmembrane region" description="Helical" evidence="2">
    <location>
        <begin position="66"/>
        <end position="85"/>
    </location>
</feature>
<reference evidence="3" key="2">
    <citation type="journal article" date="2018" name="DNA Res.">
        <title>Comparative genome and transcriptome analyses reveal adaptations to opportunistic infections in woody plant degrading pathogens of Botryosphaeriaceae.</title>
        <authorList>
            <person name="Yan J.Y."/>
            <person name="Zhao W.S."/>
            <person name="Chen Z."/>
            <person name="Xing Q.K."/>
            <person name="Zhang W."/>
            <person name="Chethana K.W.T."/>
            <person name="Xue M.F."/>
            <person name="Xu J.P."/>
            <person name="Phillips A.J.L."/>
            <person name="Wang Y."/>
            <person name="Liu J.H."/>
            <person name="Liu M."/>
            <person name="Zhou Y."/>
            <person name="Jayawardena R.S."/>
            <person name="Manawasinghe I.S."/>
            <person name="Huang J.B."/>
            <person name="Qiao G.H."/>
            <person name="Fu C.Y."/>
            <person name="Guo F.F."/>
            <person name="Dissanayake A.J."/>
            <person name="Peng Y.L."/>
            <person name="Hyde K.D."/>
            <person name="Li X.H."/>
        </authorList>
    </citation>
    <scope>NUCLEOTIDE SEQUENCE</scope>
    <source>
        <strain evidence="3">CSS-01s</strain>
    </source>
</reference>
<feature type="compositionally biased region" description="Polar residues" evidence="1">
    <location>
        <begin position="333"/>
        <end position="344"/>
    </location>
</feature>
<evidence type="ECO:0000313" key="3">
    <source>
        <dbReference type="EMBL" id="KAF9629204.1"/>
    </source>
</evidence>
<feature type="transmembrane region" description="Helical" evidence="2">
    <location>
        <begin position="286"/>
        <end position="308"/>
    </location>
</feature>
<feature type="transmembrane region" description="Helical" evidence="2">
    <location>
        <begin position="188"/>
        <end position="206"/>
    </location>
</feature>
<feature type="transmembrane region" description="Helical" evidence="2">
    <location>
        <begin position="256"/>
        <end position="280"/>
    </location>
</feature>
<name>A0A8H7IN57_9PEZI</name>
<dbReference type="EMBL" id="MDYX01000024">
    <property type="protein sequence ID" value="KAF9629204.1"/>
    <property type="molecule type" value="Genomic_DNA"/>
</dbReference>
<evidence type="ECO:0000313" key="4">
    <source>
        <dbReference type="Proteomes" id="UP000627934"/>
    </source>
</evidence>